<feature type="transmembrane region" description="Helical" evidence="1">
    <location>
        <begin position="30"/>
        <end position="51"/>
    </location>
</feature>
<feature type="transmembrane region" description="Helical" evidence="1">
    <location>
        <begin position="63"/>
        <end position="82"/>
    </location>
</feature>
<sequence length="115" mass="13623">MIHMSFNEIFNFIRNIEIEERSVNFSRSSIALTSGSILFILFSCYSLVALIRDKKFSKETNEVTLKIFFTIFFTSIISPYPVSYYLEKVALENGYKYSEKLSQSWLYDKNYVYIK</sequence>
<keyword evidence="1" id="KW-1133">Transmembrane helix</keyword>
<evidence type="ECO:0000313" key="3">
    <source>
        <dbReference type="Proteomes" id="UP000067422"/>
    </source>
</evidence>
<accession>A0ABM5XY66</accession>
<dbReference type="Proteomes" id="UP000067422">
    <property type="component" value="Chromosome 1"/>
</dbReference>
<dbReference type="EMBL" id="CP014038">
    <property type="protein sequence ID" value="AMF98332.1"/>
    <property type="molecule type" value="Genomic_DNA"/>
</dbReference>
<evidence type="ECO:0000313" key="2">
    <source>
        <dbReference type="EMBL" id="AMF98332.1"/>
    </source>
</evidence>
<keyword evidence="3" id="KW-1185">Reference proteome</keyword>
<name>A0ABM5XY66_VIBHA</name>
<proteinExistence type="predicted"/>
<gene>
    <name evidence="2" type="ORF">AL538_11705</name>
</gene>
<organism evidence="2 3">
    <name type="scientific">Vibrio harveyi</name>
    <name type="common">Beneckea harveyi</name>
    <dbReference type="NCBI Taxonomy" id="669"/>
    <lineage>
        <taxon>Bacteria</taxon>
        <taxon>Pseudomonadati</taxon>
        <taxon>Pseudomonadota</taxon>
        <taxon>Gammaproteobacteria</taxon>
        <taxon>Vibrionales</taxon>
        <taxon>Vibrionaceae</taxon>
        <taxon>Vibrio</taxon>
    </lineage>
</organism>
<keyword evidence="1" id="KW-0812">Transmembrane</keyword>
<evidence type="ECO:0000256" key="1">
    <source>
        <dbReference type="SAM" id="Phobius"/>
    </source>
</evidence>
<protein>
    <submittedName>
        <fullName evidence="2">Uncharacterized protein</fullName>
    </submittedName>
</protein>
<keyword evidence="1" id="KW-0472">Membrane</keyword>
<reference evidence="2" key="1">
    <citation type="submission" date="2018-01" db="EMBL/GenBank/DDBJ databases">
        <title>FDA dAtabase for Regulatory Grade micrObial Sequences (FDA-ARGOS): Supporting development and validation of Infectious Disease Dx tests.</title>
        <authorList>
            <person name="Hoffmann M."/>
            <person name="Allard M."/>
            <person name="Evans P."/>
            <person name="Brown E."/>
            <person name="Tallon L."/>
            <person name="Sadzewicz L."/>
            <person name="Sengamalay N."/>
            <person name="Ott S."/>
            <person name="Godinez A."/>
            <person name="Nagaraj S."/>
            <person name="Vyas G."/>
            <person name="Aluvathingal J."/>
            <person name="Nadendla S."/>
            <person name="Geyer C."/>
            <person name="Sichtig H."/>
        </authorList>
    </citation>
    <scope>NUCLEOTIDE SEQUENCE</scope>
    <source>
        <strain evidence="2">FDAARGOS_107</strain>
    </source>
</reference>